<reference evidence="7 8" key="1">
    <citation type="submission" date="2018-08" db="EMBL/GenBank/DDBJ databases">
        <title>Genome analysis of the thermophilic bacterium of the candidate phylum Aminicenantes from deep subsurface aquifer revealed its physiology and ecological role.</title>
        <authorList>
            <person name="Kadnikov V.V."/>
            <person name="Mardanov A.V."/>
            <person name="Beletsky A.V."/>
            <person name="Karnachuk O.V."/>
            <person name="Ravin N.V."/>
        </authorList>
    </citation>
    <scope>NUCLEOTIDE SEQUENCE [LARGE SCALE GENOMIC DNA]</scope>
    <source>
        <strain evidence="7">BY38</strain>
    </source>
</reference>
<evidence type="ECO:0000313" key="8">
    <source>
        <dbReference type="Proteomes" id="UP000257323"/>
    </source>
</evidence>
<dbReference type="InterPro" id="IPR000743">
    <property type="entry name" value="Glyco_hydro_28"/>
</dbReference>
<comment type="caution">
    <text evidence="7">The sequence shown here is derived from an EMBL/GenBank/DDBJ whole genome shotgun (WGS) entry which is preliminary data.</text>
</comment>
<keyword evidence="6" id="KW-0732">Signal</keyword>
<dbReference type="InterPro" id="IPR012334">
    <property type="entry name" value="Pectin_lyas_fold"/>
</dbReference>
<dbReference type="GO" id="GO:0004650">
    <property type="term" value="F:polygalacturonase activity"/>
    <property type="evidence" value="ECO:0007669"/>
    <property type="project" value="InterPro"/>
</dbReference>
<feature type="compositionally biased region" description="Basic and acidic residues" evidence="5">
    <location>
        <begin position="477"/>
        <end position="495"/>
    </location>
</feature>
<dbReference type="Proteomes" id="UP000257323">
    <property type="component" value="Unassembled WGS sequence"/>
</dbReference>
<evidence type="ECO:0000256" key="5">
    <source>
        <dbReference type="SAM" id="MobiDB-lite"/>
    </source>
</evidence>
<proteinExistence type="inferred from homology"/>
<evidence type="ECO:0000256" key="1">
    <source>
        <dbReference type="ARBA" id="ARBA00008834"/>
    </source>
</evidence>
<dbReference type="GO" id="GO:0005975">
    <property type="term" value="P:carbohydrate metabolic process"/>
    <property type="evidence" value="ECO:0007669"/>
    <property type="project" value="InterPro"/>
</dbReference>
<accession>A0A3E2BJP2</accession>
<evidence type="ECO:0000313" key="7">
    <source>
        <dbReference type="EMBL" id="RFT14961.1"/>
    </source>
</evidence>
<dbReference type="AlphaFoldDB" id="A0A3E2BJP2"/>
<keyword evidence="3 4" id="KW-0326">Glycosidase</keyword>
<organism evidence="7 8">
    <name type="scientific">Candidatus Saccharicenans subterraneus</name>
    <dbReference type="NCBI Taxonomy" id="2508984"/>
    <lineage>
        <taxon>Bacteria</taxon>
        <taxon>Candidatus Aminicenantota</taxon>
        <taxon>Candidatus Aminicenantia</taxon>
        <taxon>Candidatus Aminicenantales</taxon>
        <taxon>Candidatus Saccharicenantaceae</taxon>
        <taxon>Candidatus Saccharicenans</taxon>
    </lineage>
</organism>
<feature type="region of interest" description="Disordered" evidence="5">
    <location>
        <begin position="476"/>
        <end position="495"/>
    </location>
</feature>
<dbReference type="EMBL" id="QUAH01000015">
    <property type="protein sequence ID" value="RFT14961.1"/>
    <property type="molecule type" value="Genomic_DNA"/>
</dbReference>
<evidence type="ECO:0000256" key="3">
    <source>
        <dbReference type="ARBA" id="ARBA00023295"/>
    </source>
</evidence>
<feature type="signal peptide" evidence="6">
    <location>
        <begin position="1"/>
        <end position="21"/>
    </location>
</feature>
<evidence type="ECO:0000256" key="2">
    <source>
        <dbReference type="ARBA" id="ARBA00022801"/>
    </source>
</evidence>
<sequence length="495" mass="55190">MTTLGLLSCFVLALFLPAVQAADYKDYKASLFGIKSNGTTLNTRSIQKAIDYISENGGGRLVFDVGRYLTGTIYLKSNVTIHLLEGAILVGSPNPFDYDTQRNWTALVFALEQENVGITGEGGVIDGQGFTVANNLVDIIHKGLVKDPLRNDRPREGIRPQNIYFWRCRNVRIEGITLKDPASWNQQYDQCQNVVIKKLIIDSKSYWNNDGVDIVDCDNFEVSDCYIDAADDGICLKSHDEKAVCQNGYIHNNVVRTSANGIKFGTASLGGFKNIRIIDNVVYDTYRSAITFAAVDGGFVEDVVVDKLKSINTGNVIFLRIGERWKPGKKGRMRNISISNVYAEVPATKPDAGYNYEGPWEHQPRNISPSSIVGQPDALIENVTLKNIEIRHPGGGDPNFARVGIDELDKVPDLPNAYPEFSMFRELPAWGFYVRHAKNITFENVRLVAAKKDYRRAIILDDAHTVRIKGLQVQEPGPKKDPVYAHKSTDVRVEK</sequence>
<evidence type="ECO:0000256" key="6">
    <source>
        <dbReference type="SAM" id="SignalP"/>
    </source>
</evidence>
<dbReference type="Gene3D" id="2.160.20.10">
    <property type="entry name" value="Single-stranded right-handed beta-helix, Pectin lyase-like"/>
    <property type="match status" value="1"/>
</dbReference>
<dbReference type="Pfam" id="PF00295">
    <property type="entry name" value="Glyco_hydro_28"/>
    <property type="match status" value="1"/>
</dbReference>
<feature type="chain" id="PRO_5017746119" evidence="6">
    <location>
        <begin position="22"/>
        <end position="495"/>
    </location>
</feature>
<evidence type="ECO:0000256" key="4">
    <source>
        <dbReference type="RuleBase" id="RU361169"/>
    </source>
</evidence>
<name>A0A3E2BJP2_9BACT</name>
<protein>
    <submittedName>
        <fullName evidence="7">Polygalacturonase</fullName>
    </submittedName>
</protein>
<dbReference type="InterPro" id="IPR011050">
    <property type="entry name" value="Pectin_lyase_fold/virulence"/>
</dbReference>
<keyword evidence="2 4" id="KW-0378">Hydrolase</keyword>
<dbReference type="InterPro" id="IPR051801">
    <property type="entry name" value="GH28_Enzymes"/>
</dbReference>
<dbReference type="PANTHER" id="PTHR31339:SF9">
    <property type="entry name" value="PLASMIN AND FIBRONECTIN-BINDING PROTEIN A"/>
    <property type="match status" value="1"/>
</dbReference>
<gene>
    <name evidence="7" type="ORF">OP8BY_1161</name>
</gene>
<dbReference type="PANTHER" id="PTHR31339">
    <property type="entry name" value="PECTIN LYASE-RELATED"/>
    <property type="match status" value="1"/>
</dbReference>
<dbReference type="SUPFAM" id="SSF51126">
    <property type="entry name" value="Pectin lyase-like"/>
    <property type="match status" value="1"/>
</dbReference>
<comment type="similarity">
    <text evidence="1 4">Belongs to the glycosyl hydrolase 28 family.</text>
</comment>
<dbReference type="SMART" id="SM00710">
    <property type="entry name" value="PbH1"/>
    <property type="match status" value="6"/>
</dbReference>
<dbReference type="InterPro" id="IPR006626">
    <property type="entry name" value="PbH1"/>
</dbReference>